<dbReference type="PANTHER" id="PTHR40616:SF1">
    <property type="entry name" value="LINALOOL DEHYDRATASE_ISOMERASE DOMAIN-CONTAINING PROTEIN"/>
    <property type="match status" value="1"/>
</dbReference>
<evidence type="ECO:0000313" key="3">
    <source>
        <dbReference type="Proteomes" id="UP000230605"/>
    </source>
</evidence>
<dbReference type="OrthoDB" id="2580323at2759"/>
<feature type="signal peptide" evidence="1">
    <location>
        <begin position="1"/>
        <end position="31"/>
    </location>
</feature>
<protein>
    <submittedName>
        <fullName evidence="2">Uncharacterized protein</fullName>
    </submittedName>
</protein>
<reference evidence="2 3" key="1">
    <citation type="submission" date="2015-10" db="EMBL/GenBank/DDBJ databases">
        <title>The cercosporin biosynthetic gene cluster was horizontally transferred to several fungal lineages and shown to be expanded in Cercospora beticola based on microsynteny with recipient genomes.</title>
        <authorList>
            <person name="De Jonge R."/>
            <person name="Ebert M.K."/>
            <person name="Suttle J.C."/>
            <person name="Jurick Ii W.M."/>
            <person name="Secor G.A."/>
            <person name="Thomma B.P."/>
            <person name="Van De Peer Y."/>
            <person name="Bolton M.D."/>
        </authorList>
    </citation>
    <scope>NUCLEOTIDE SEQUENCE [LARGE SCALE GENOMIC DNA]</scope>
    <source>
        <strain evidence="2 3">09-40</strain>
    </source>
</reference>
<feature type="chain" id="PRO_5013969243" evidence="1">
    <location>
        <begin position="32"/>
        <end position="608"/>
    </location>
</feature>
<gene>
    <name evidence="2" type="ORF">CB0940_01506</name>
</gene>
<dbReference type="PANTHER" id="PTHR40616">
    <property type="entry name" value="LINALOOL DEHYDRATASE_ISOMERASE DOMAIN-CONTAINING PROTEIN"/>
    <property type="match status" value="1"/>
</dbReference>
<dbReference type="AlphaFoldDB" id="A0A2G5IBK8"/>
<evidence type="ECO:0000256" key="1">
    <source>
        <dbReference type="SAM" id="SignalP"/>
    </source>
</evidence>
<sequence length="608" mass="67366">MKGYQYMRRAGTAALLSAILLPANLPTATFASATVTTKPQHATSNFTTHSQSLLTQSMSFMDQLYDPIAGYLYRFNTALLHDTRSSSWYAAGLLARASLSNTTTTSTSSSDISEAIQIISNIINPQFTNTSEQWYGDYQSYPEQPYPGTEQYPATIYNTWDPNWRGFIGTAFIVILEEYSHLLPSSLQTDILASLKLNAIGDTYRVGGVDDDNLYPFYSNAAIMKAAVGSYIGHRLQDANLTNESEAWGREIVELFDEVGGSLSEFNGPTYTGVSLTGLTIWAKYLPSNSSLKASGERMIRRTWEEFGELYNANMKQITGPWDRSYGYDESKYLSIMSLWIWSLVGLEASPFGPNFKPWAIAHNDDFEIGPLVAILTKYHVQQGWVGEKVMRSLTEFEDPGEGGRMFMASAYSDAYDHVPRNITSWISANLTIGAESFDMNVVGGPARNPSQFNPAIAQWLRGDGSVGFLTLYPETQALQAEVGPRRLNLTYPYGNATSKFVFHVSPNGLTGPKNVYSWDDILGVGVKVSGSVRPEPEINFCGNVGGACDPVKYVATLATVHHLAAFSAVLHWLTCYLFSEFDLWNFTYSMPANDTRLPNIVLDFELV</sequence>
<evidence type="ECO:0000313" key="2">
    <source>
        <dbReference type="EMBL" id="PIB02165.1"/>
    </source>
</evidence>
<proteinExistence type="predicted"/>
<dbReference type="Proteomes" id="UP000230605">
    <property type="component" value="Chromosome 1"/>
</dbReference>
<dbReference type="EMBL" id="LKMD01000100">
    <property type="protein sequence ID" value="PIB02165.1"/>
    <property type="molecule type" value="Genomic_DNA"/>
</dbReference>
<accession>A0A2G5IBK8</accession>
<comment type="caution">
    <text evidence="2">The sequence shown here is derived from an EMBL/GenBank/DDBJ whole genome shotgun (WGS) entry which is preliminary data.</text>
</comment>
<keyword evidence="1" id="KW-0732">Signal</keyword>
<name>A0A2G5IBK8_CERBT</name>
<organism evidence="2 3">
    <name type="scientific">Cercospora beticola</name>
    <name type="common">Sugarbeet leaf spot fungus</name>
    <dbReference type="NCBI Taxonomy" id="122368"/>
    <lineage>
        <taxon>Eukaryota</taxon>
        <taxon>Fungi</taxon>
        <taxon>Dikarya</taxon>
        <taxon>Ascomycota</taxon>
        <taxon>Pezizomycotina</taxon>
        <taxon>Dothideomycetes</taxon>
        <taxon>Dothideomycetidae</taxon>
        <taxon>Mycosphaerellales</taxon>
        <taxon>Mycosphaerellaceae</taxon>
        <taxon>Cercospora</taxon>
    </lineage>
</organism>